<evidence type="ECO:0000313" key="2">
    <source>
        <dbReference type="Proteomes" id="UP000076842"/>
    </source>
</evidence>
<dbReference type="EMBL" id="KV423969">
    <property type="protein sequence ID" value="KZT57027.1"/>
    <property type="molecule type" value="Genomic_DNA"/>
</dbReference>
<reference evidence="1 2" key="1">
    <citation type="journal article" date="2016" name="Mol. Biol. Evol.">
        <title>Comparative Genomics of Early-Diverging Mushroom-Forming Fungi Provides Insights into the Origins of Lignocellulose Decay Capabilities.</title>
        <authorList>
            <person name="Nagy L.G."/>
            <person name="Riley R."/>
            <person name="Tritt A."/>
            <person name="Adam C."/>
            <person name="Daum C."/>
            <person name="Floudas D."/>
            <person name="Sun H."/>
            <person name="Yadav J.S."/>
            <person name="Pangilinan J."/>
            <person name="Larsson K.H."/>
            <person name="Matsuura K."/>
            <person name="Barry K."/>
            <person name="Labutti K."/>
            <person name="Kuo R."/>
            <person name="Ohm R.A."/>
            <person name="Bhattacharya S.S."/>
            <person name="Shirouzu T."/>
            <person name="Yoshinaga Y."/>
            <person name="Martin F.M."/>
            <person name="Grigoriev I.V."/>
            <person name="Hibbett D.S."/>
        </authorList>
    </citation>
    <scope>NUCLEOTIDE SEQUENCE [LARGE SCALE GENOMIC DNA]</scope>
    <source>
        <strain evidence="1 2">HHB12733</strain>
    </source>
</reference>
<gene>
    <name evidence="1" type="ORF">CALCODRAFT_496680</name>
</gene>
<dbReference type="AlphaFoldDB" id="A0A165FPE0"/>
<sequence length="100" mass="11041">MASLAEIGAKLRPRPWPRPLLTREFPLLERPLPELRVPAPRRRQKGEKKAVGAGERFLIRCAVTGRGQQRGSAGWCGWQNARPLLPTTVCPPSQPPGQGD</sequence>
<name>A0A165FPE0_9BASI</name>
<keyword evidence="2" id="KW-1185">Reference proteome</keyword>
<proteinExistence type="predicted"/>
<accession>A0A165FPE0</accession>
<protein>
    <submittedName>
        <fullName evidence="1">Uncharacterized protein</fullName>
    </submittedName>
</protein>
<evidence type="ECO:0000313" key="1">
    <source>
        <dbReference type="EMBL" id="KZT57027.1"/>
    </source>
</evidence>
<organism evidence="1 2">
    <name type="scientific">Calocera cornea HHB12733</name>
    <dbReference type="NCBI Taxonomy" id="1353952"/>
    <lineage>
        <taxon>Eukaryota</taxon>
        <taxon>Fungi</taxon>
        <taxon>Dikarya</taxon>
        <taxon>Basidiomycota</taxon>
        <taxon>Agaricomycotina</taxon>
        <taxon>Dacrymycetes</taxon>
        <taxon>Dacrymycetales</taxon>
        <taxon>Dacrymycetaceae</taxon>
        <taxon>Calocera</taxon>
    </lineage>
</organism>
<dbReference type="InParanoid" id="A0A165FPE0"/>
<dbReference type="Proteomes" id="UP000076842">
    <property type="component" value="Unassembled WGS sequence"/>
</dbReference>